<dbReference type="KEGG" id="cvn:111120453"/>
<evidence type="ECO:0000313" key="2">
    <source>
        <dbReference type="Proteomes" id="UP000694844"/>
    </source>
</evidence>
<dbReference type="GeneID" id="111120453"/>
<evidence type="ECO:0000313" key="3">
    <source>
        <dbReference type="RefSeq" id="XP_022316874.1"/>
    </source>
</evidence>
<gene>
    <name evidence="3" type="primary">LOC111120453</name>
</gene>
<keyword evidence="2" id="KW-1185">Reference proteome</keyword>
<keyword evidence="1" id="KW-1133">Transmembrane helix</keyword>
<keyword evidence="1" id="KW-0812">Transmembrane</keyword>
<reference evidence="3" key="1">
    <citation type="submission" date="2025-08" db="UniProtKB">
        <authorList>
            <consortium name="RefSeq"/>
        </authorList>
    </citation>
    <scope>IDENTIFICATION</scope>
    <source>
        <tissue evidence="3">Whole sample</tissue>
    </source>
</reference>
<sequence>MKDICKDEKGCSVNYFNKCCVLVVGLLALRRSLRSFIEELIDSQQIRMSRNGKRRVILFILLGTTASTWIFLIQKKDRKRRKTSQAQCCEPQPQSNENDLTQDTINEEHVEVEHSYSASCTRKCSMEMQRLSSEIKIMGEELNTLKLSVKKESL</sequence>
<dbReference type="RefSeq" id="XP_022316874.1">
    <property type="nucleotide sequence ID" value="XM_022461166.1"/>
</dbReference>
<feature type="transmembrane region" description="Helical" evidence="1">
    <location>
        <begin position="56"/>
        <end position="73"/>
    </location>
</feature>
<proteinExistence type="predicted"/>
<evidence type="ECO:0000256" key="1">
    <source>
        <dbReference type="SAM" id="Phobius"/>
    </source>
</evidence>
<dbReference type="Proteomes" id="UP000694844">
    <property type="component" value="Chromosome 2"/>
</dbReference>
<organism evidence="2 3">
    <name type="scientific">Crassostrea virginica</name>
    <name type="common">Eastern oyster</name>
    <dbReference type="NCBI Taxonomy" id="6565"/>
    <lineage>
        <taxon>Eukaryota</taxon>
        <taxon>Metazoa</taxon>
        <taxon>Spiralia</taxon>
        <taxon>Lophotrochozoa</taxon>
        <taxon>Mollusca</taxon>
        <taxon>Bivalvia</taxon>
        <taxon>Autobranchia</taxon>
        <taxon>Pteriomorphia</taxon>
        <taxon>Ostreida</taxon>
        <taxon>Ostreoidea</taxon>
        <taxon>Ostreidae</taxon>
        <taxon>Crassostrea</taxon>
    </lineage>
</organism>
<name>A0A8B8CNW0_CRAVI</name>
<keyword evidence="1" id="KW-0472">Membrane</keyword>
<dbReference type="AlphaFoldDB" id="A0A8B8CNW0"/>
<protein>
    <submittedName>
        <fullName evidence="3">Uncharacterized protein LOC111120453</fullName>
    </submittedName>
</protein>
<accession>A0A8B8CNW0</accession>